<proteinExistence type="predicted"/>
<dbReference type="PANTHER" id="PTHR40518:SF1">
    <property type="entry name" value="ACETOACETATE DECARBOXYLASE"/>
    <property type="match status" value="1"/>
</dbReference>
<dbReference type="HOGENOM" id="CLU_2580184_0_0_1"/>
<organism evidence="1 2">
    <name type="scientific">Bipolaris oryzae ATCC 44560</name>
    <dbReference type="NCBI Taxonomy" id="930090"/>
    <lineage>
        <taxon>Eukaryota</taxon>
        <taxon>Fungi</taxon>
        <taxon>Dikarya</taxon>
        <taxon>Ascomycota</taxon>
        <taxon>Pezizomycotina</taxon>
        <taxon>Dothideomycetes</taxon>
        <taxon>Pleosporomycetidae</taxon>
        <taxon>Pleosporales</taxon>
        <taxon>Pleosporineae</taxon>
        <taxon>Pleosporaceae</taxon>
        <taxon>Bipolaris</taxon>
    </lineage>
</organism>
<dbReference type="OrthoDB" id="9970474at2759"/>
<dbReference type="Proteomes" id="UP000054032">
    <property type="component" value="Unassembled WGS sequence"/>
</dbReference>
<dbReference type="RefSeq" id="XP_007692053.1">
    <property type="nucleotide sequence ID" value="XM_007693863.1"/>
</dbReference>
<gene>
    <name evidence="1" type="ORF">COCMIDRAFT_78258</name>
</gene>
<dbReference type="AlphaFoldDB" id="W6YPW2"/>
<dbReference type="EMBL" id="KI964103">
    <property type="protein sequence ID" value="EUC41422.1"/>
    <property type="molecule type" value="Genomic_DNA"/>
</dbReference>
<keyword evidence="2" id="KW-1185">Reference proteome</keyword>
<sequence>MATYGTFGGDAGRHPVPRSEAPWEKLKAESYSLFLKLSDLPKGTYDEFEASWADKENGEFKGGLGAVIIVRYTETPVGMFD</sequence>
<dbReference type="KEGG" id="bor:COCMIDRAFT_78258"/>
<feature type="non-terminal residue" evidence="1">
    <location>
        <position position="81"/>
    </location>
</feature>
<protein>
    <submittedName>
        <fullName evidence="1">Uncharacterized protein</fullName>
    </submittedName>
</protein>
<reference evidence="1 2" key="1">
    <citation type="journal article" date="2013" name="PLoS Genet.">
        <title>Comparative genome structure, secondary metabolite, and effector coding capacity across Cochliobolus pathogens.</title>
        <authorList>
            <person name="Condon B.J."/>
            <person name="Leng Y."/>
            <person name="Wu D."/>
            <person name="Bushley K.E."/>
            <person name="Ohm R.A."/>
            <person name="Otillar R."/>
            <person name="Martin J."/>
            <person name="Schackwitz W."/>
            <person name="Grimwood J."/>
            <person name="MohdZainudin N."/>
            <person name="Xue C."/>
            <person name="Wang R."/>
            <person name="Manning V.A."/>
            <person name="Dhillon B."/>
            <person name="Tu Z.J."/>
            <person name="Steffenson B.J."/>
            <person name="Salamov A."/>
            <person name="Sun H."/>
            <person name="Lowry S."/>
            <person name="LaButti K."/>
            <person name="Han J."/>
            <person name="Copeland A."/>
            <person name="Lindquist E."/>
            <person name="Barry K."/>
            <person name="Schmutz J."/>
            <person name="Baker S.E."/>
            <person name="Ciuffetti L.M."/>
            <person name="Grigoriev I.V."/>
            <person name="Zhong S."/>
            <person name="Turgeon B.G."/>
        </authorList>
    </citation>
    <scope>NUCLEOTIDE SEQUENCE [LARGE SCALE GENOMIC DNA]</scope>
    <source>
        <strain evidence="1 2">ATCC 44560</strain>
    </source>
</reference>
<dbReference type="PANTHER" id="PTHR40518">
    <property type="entry name" value="ACETOACETATE DECARBOXYLASE"/>
    <property type="match status" value="1"/>
</dbReference>
<evidence type="ECO:0000313" key="1">
    <source>
        <dbReference type="EMBL" id="EUC41422.1"/>
    </source>
</evidence>
<dbReference type="GeneID" id="19125405"/>
<name>W6YPW2_COCMI</name>
<accession>W6YPW2</accession>
<evidence type="ECO:0000313" key="2">
    <source>
        <dbReference type="Proteomes" id="UP000054032"/>
    </source>
</evidence>